<dbReference type="SMART" id="SM00409">
    <property type="entry name" value="IG"/>
    <property type="match status" value="2"/>
</dbReference>
<dbReference type="PROSITE" id="PS00022">
    <property type="entry name" value="EGF_1"/>
    <property type="match status" value="1"/>
</dbReference>
<dbReference type="InterPro" id="IPR010909">
    <property type="entry name" value="PLAC"/>
</dbReference>
<organism evidence="7 8">
    <name type="scientific">Dreissena polymorpha</name>
    <name type="common">Zebra mussel</name>
    <name type="synonym">Mytilus polymorpha</name>
    <dbReference type="NCBI Taxonomy" id="45954"/>
    <lineage>
        <taxon>Eukaryota</taxon>
        <taxon>Metazoa</taxon>
        <taxon>Spiralia</taxon>
        <taxon>Lophotrochozoa</taxon>
        <taxon>Mollusca</taxon>
        <taxon>Bivalvia</taxon>
        <taxon>Autobranchia</taxon>
        <taxon>Heteroconchia</taxon>
        <taxon>Euheterodonta</taxon>
        <taxon>Imparidentia</taxon>
        <taxon>Neoheterodontei</taxon>
        <taxon>Myida</taxon>
        <taxon>Dreissenoidea</taxon>
        <taxon>Dreissenidae</taxon>
        <taxon>Dreissena</taxon>
    </lineage>
</organism>
<feature type="domain" description="Ig-like" evidence="5">
    <location>
        <begin position="293"/>
        <end position="380"/>
    </location>
</feature>
<feature type="domain" description="EGF-like" evidence="4">
    <location>
        <begin position="166"/>
        <end position="204"/>
    </location>
</feature>
<dbReference type="InterPro" id="IPR000742">
    <property type="entry name" value="EGF"/>
</dbReference>
<dbReference type="InterPro" id="IPR013098">
    <property type="entry name" value="Ig_I-set"/>
</dbReference>
<dbReference type="PROSITE" id="PS50026">
    <property type="entry name" value="EGF_3"/>
    <property type="match status" value="1"/>
</dbReference>
<evidence type="ECO:0000256" key="1">
    <source>
        <dbReference type="ARBA" id="ARBA00022729"/>
    </source>
</evidence>
<evidence type="ECO:0000259" key="6">
    <source>
        <dbReference type="PROSITE" id="PS50900"/>
    </source>
</evidence>
<dbReference type="SUPFAM" id="SSF57196">
    <property type="entry name" value="EGF/Laminin"/>
    <property type="match status" value="1"/>
</dbReference>
<keyword evidence="8" id="KW-1185">Reference proteome</keyword>
<reference evidence="7" key="1">
    <citation type="journal article" date="2019" name="bioRxiv">
        <title>The Genome of the Zebra Mussel, Dreissena polymorpha: A Resource for Invasive Species Research.</title>
        <authorList>
            <person name="McCartney M.A."/>
            <person name="Auch B."/>
            <person name="Kono T."/>
            <person name="Mallez S."/>
            <person name="Zhang Y."/>
            <person name="Obille A."/>
            <person name="Becker A."/>
            <person name="Abrahante J.E."/>
            <person name="Garbe J."/>
            <person name="Badalamenti J.P."/>
            <person name="Herman A."/>
            <person name="Mangelson H."/>
            <person name="Liachko I."/>
            <person name="Sullivan S."/>
            <person name="Sone E.D."/>
            <person name="Koren S."/>
            <person name="Silverstein K.A.T."/>
            <person name="Beckman K.B."/>
            <person name="Gohl D.M."/>
        </authorList>
    </citation>
    <scope>NUCLEOTIDE SEQUENCE</scope>
    <source>
        <strain evidence="7">Duluth1</strain>
        <tissue evidence="7">Whole animal</tissue>
    </source>
</reference>
<keyword evidence="1" id="KW-0732">Signal</keyword>
<dbReference type="GO" id="GO:0005886">
    <property type="term" value="C:plasma membrane"/>
    <property type="evidence" value="ECO:0007669"/>
    <property type="project" value="TreeGrafter"/>
</dbReference>
<evidence type="ECO:0000259" key="5">
    <source>
        <dbReference type="PROSITE" id="PS50835"/>
    </source>
</evidence>
<dbReference type="PANTHER" id="PTHR10075">
    <property type="entry name" value="BASIGIN RELATED"/>
    <property type="match status" value="1"/>
</dbReference>
<dbReference type="SMART" id="SM00408">
    <property type="entry name" value="IGc2"/>
    <property type="match status" value="2"/>
</dbReference>
<dbReference type="PANTHER" id="PTHR10075:SF100">
    <property type="entry name" value="FASCICLIN-2"/>
    <property type="match status" value="1"/>
</dbReference>
<comment type="caution">
    <text evidence="7">The sequence shown here is derived from an EMBL/GenBank/DDBJ whole genome shotgun (WGS) entry which is preliminary data.</text>
</comment>
<comment type="caution">
    <text evidence="3">Lacks conserved residue(s) required for the propagation of feature annotation.</text>
</comment>
<feature type="disulfide bond" evidence="3">
    <location>
        <begin position="175"/>
        <end position="192"/>
    </location>
</feature>
<protein>
    <submittedName>
        <fullName evidence="7">Uncharacterized protein</fullName>
    </submittedName>
</protein>
<reference evidence="7" key="2">
    <citation type="submission" date="2020-11" db="EMBL/GenBank/DDBJ databases">
        <authorList>
            <person name="McCartney M.A."/>
            <person name="Auch B."/>
            <person name="Kono T."/>
            <person name="Mallez S."/>
            <person name="Becker A."/>
            <person name="Gohl D.M."/>
            <person name="Silverstein K.A.T."/>
            <person name="Koren S."/>
            <person name="Bechman K.B."/>
            <person name="Herman A."/>
            <person name="Abrahante J.E."/>
            <person name="Garbe J."/>
        </authorList>
    </citation>
    <scope>NUCLEOTIDE SEQUENCE</scope>
    <source>
        <strain evidence="7">Duluth1</strain>
        <tissue evidence="7">Whole animal</tissue>
    </source>
</reference>
<dbReference type="InterPro" id="IPR003599">
    <property type="entry name" value="Ig_sub"/>
</dbReference>
<dbReference type="EMBL" id="JAIWYP010000003">
    <property type="protein sequence ID" value="KAH3848603.1"/>
    <property type="molecule type" value="Genomic_DNA"/>
</dbReference>
<evidence type="ECO:0000313" key="7">
    <source>
        <dbReference type="EMBL" id="KAH3848603.1"/>
    </source>
</evidence>
<dbReference type="InterPro" id="IPR007110">
    <property type="entry name" value="Ig-like_dom"/>
</dbReference>
<dbReference type="GO" id="GO:0007411">
    <property type="term" value="P:axon guidance"/>
    <property type="evidence" value="ECO:0007669"/>
    <property type="project" value="TreeGrafter"/>
</dbReference>
<dbReference type="AlphaFoldDB" id="A0A9D4KYQ5"/>
<keyword evidence="3" id="KW-0245">EGF-like domain</keyword>
<dbReference type="PROSITE" id="PS50835">
    <property type="entry name" value="IG_LIKE"/>
    <property type="match status" value="2"/>
</dbReference>
<keyword evidence="2" id="KW-0393">Immunoglobulin domain</keyword>
<evidence type="ECO:0000256" key="3">
    <source>
        <dbReference type="PROSITE-ProRule" id="PRU00076"/>
    </source>
</evidence>
<dbReference type="Gene3D" id="2.60.40.10">
    <property type="entry name" value="Immunoglobulins"/>
    <property type="match status" value="2"/>
</dbReference>
<dbReference type="InterPro" id="IPR003598">
    <property type="entry name" value="Ig_sub2"/>
</dbReference>
<accession>A0A9D4KYQ5</accession>
<dbReference type="Proteomes" id="UP000828390">
    <property type="component" value="Unassembled WGS sequence"/>
</dbReference>
<dbReference type="GO" id="GO:0007156">
    <property type="term" value="P:homophilic cell adhesion via plasma membrane adhesion molecules"/>
    <property type="evidence" value="ECO:0007669"/>
    <property type="project" value="TreeGrafter"/>
</dbReference>
<dbReference type="PROSITE" id="PS01186">
    <property type="entry name" value="EGF_2"/>
    <property type="match status" value="1"/>
</dbReference>
<feature type="domain" description="PLAC" evidence="6">
    <location>
        <begin position="473"/>
        <end position="512"/>
    </location>
</feature>
<dbReference type="InterPro" id="IPR036179">
    <property type="entry name" value="Ig-like_dom_sf"/>
</dbReference>
<sequence>MDQTGVQVLTNGFEHLPQEEQNLQLYDMEDKVSQGSKQYKRRCCTRISNLVNVALLIFLCVPKTLAGDIKYSIDVKGSPCKGVNCRKCKLTVNASVGALKHTEGNDCRRYKFHTGYHNCTANPNWGCIGKCMNCSGACWNYSSMVENLGKQSPCTEDIDTIKCCTLLHMRPENHCRNRGKLFCEDHRQEPKCTCPVGWTGDTCETRMNETVTCKCFKTDITWNSFCGKNDMYNCTDDDRPKNWKKCRHNIERVTFSRCVCKKSEVHHSTKFLPECSQEILQPWVTSATSTNVPIVVLSGPDTIMVKPSNQAFLHCEVYGNPKPSVSWTKNGSPLRSRSRYKTFSNGTLLVRSATPGDADSYTCRADNGVSSPVERTIKLSLREMLVARIENLNGKVVEGGQILLTCVGKGYPEPAITWEKAGRALVSGGNVFISSNGGLTIRDATSGDTGTYTCIIANTDEKIEKSTSVQVEPKDKCEDKTSLIKCQEIVSARLCGYTMYYNICCNSCRRFVKGE</sequence>
<keyword evidence="3" id="KW-1015">Disulfide bond</keyword>
<proteinExistence type="predicted"/>
<dbReference type="GO" id="GO:0070593">
    <property type="term" value="P:dendrite self-avoidance"/>
    <property type="evidence" value="ECO:0007669"/>
    <property type="project" value="TreeGrafter"/>
</dbReference>
<evidence type="ECO:0000259" key="4">
    <source>
        <dbReference type="PROSITE" id="PS50026"/>
    </source>
</evidence>
<dbReference type="PROSITE" id="PS50900">
    <property type="entry name" value="PLAC"/>
    <property type="match status" value="1"/>
</dbReference>
<dbReference type="GO" id="GO:0098632">
    <property type="term" value="F:cell-cell adhesion mediator activity"/>
    <property type="evidence" value="ECO:0007669"/>
    <property type="project" value="TreeGrafter"/>
</dbReference>
<evidence type="ECO:0000313" key="8">
    <source>
        <dbReference type="Proteomes" id="UP000828390"/>
    </source>
</evidence>
<dbReference type="OrthoDB" id="6250255at2759"/>
<feature type="disulfide bond" evidence="3">
    <location>
        <begin position="194"/>
        <end position="203"/>
    </location>
</feature>
<dbReference type="InterPro" id="IPR013783">
    <property type="entry name" value="Ig-like_fold"/>
</dbReference>
<dbReference type="Gene3D" id="2.10.25.10">
    <property type="entry name" value="Laminin"/>
    <property type="match status" value="1"/>
</dbReference>
<evidence type="ECO:0000256" key="2">
    <source>
        <dbReference type="ARBA" id="ARBA00023319"/>
    </source>
</evidence>
<gene>
    <name evidence="7" type="ORF">DPMN_090982</name>
</gene>
<feature type="domain" description="Ig-like" evidence="5">
    <location>
        <begin position="398"/>
        <end position="470"/>
    </location>
</feature>
<dbReference type="SUPFAM" id="SSF48726">
    <property type="entry name" value="Immunoglobulin"/>
    <property type="match status" value="2"/>
</dbReference>
<name>A0A9D4KYQ5_DREPO</name>
<dbReference type="Pfam" id="PF07679">
    <property type="entry name" value="I-set"/>
    <property type="match status" value="2"/>
</dbReference>
<dbReference type="GO" id="GO:0030424">
    <property type="term" value="C:axon"/>
    <property type="evidence" value="ECO:0007669"/>
    <property type="project" value="TreeGrafter"/>
</dbReference>